<protein>
    <recommendedName>
        <fullName evidence="3">Methyltransferase small domain-containing protein</fullName>
    </recommendedName>
</protein>
<dbReference type="SUPFAM" id="SSF53335">
    <property type="entry name" value="S-adenosyl-L-methionine-dependent methyltransferases"/>
    <property type="match status" value="1"/>
</dbReference>
<sequence length="237" mass="26814">MAKLSKQQMKLHNQAMDLVHSDKVLKWDERMFILQNFQEGFNQANSLAGAFFTPLMLSRDTCIEINSNQSVVDLCAGIGGLSFWLDRDNEVTCVELNPNYIEVGKRVNPYAKWIQMDALEYCETTTDRFVNALSNPPFGNIKTSDYKGLYTGSDFEYKIIEAASKVAEFGVFIIPQSSAPFRLSGVQQYADKMETKCKKFVDQTGIEMTPGCGVDTSRYLKEWHGVSPMCEIVTVEY</sequence>
<dbReference type="Proteomes" id="UP000225215">
    <property type="component" value="Segment"/>
</dbReference>
<proteinExistence type="predicted"/>
<name>A0A219YCB7_9CAUD</name>
<dbReference type="InterPro" id="IPR029063">
    <property type="entry name" value="SAM-dependent_MTases_sf"/>
</dbReference>
<organism evidence="1 2">
    <name type="scientific">Aeromonas phage 65.2</name>
    <dbReference type="NCBI Taxonomy" id="1932896"/>
    <lineage>
        <taxon>Viruses</taxon>
        <taxon>Duplodnaviria</taxon>
        <taxon>Heunggongvirae</taxon>
        <taxon>Uroviricota</taxon>
        <taxon>Caudoviricetes</taxon>
        <taxon>Pantevenvirales</taxon>
        <taxon>Straboviridae</taxon>
        <taxon>Emmerichvirinae</taxon>
        <taxon>Ishigurovirus</taxon>
        <taxon>Ishigurovirus osborne</taxon>
    </lineage>
</organism>
<accession>A0A219YCB7</accession>
<evidence type="ECO:0000313" key="2">
    <source>
        <dbReference type="Proteomes" id="UP000225215"/>
    </source>
</evidence>
<evidence type="ECO:0000313" key="1">
    <source>
        <dbReference type="EMBL" id="APU01582.1"/>
    </source>
</evidence>
<dbReference type="Gene3D" id="3.40.50.150">
    <property type="entry name" value="Vaccinia Virus protein VP39"/>
    <property type="match status" value="1"/>
</dbReference>
<dbReference type="CDD" id="cd02440">
    <property type="entry name" value="AdoMet_MTases"/>
    <property type="match status" value="1"/>
</dbReference>
<dbReference type="EMBL" id="KY290955">
    <property type="protein sequence ID" value="APU01582.1"/>
    <property type="molecule type" value="Genomic_DNA"/>
</dbReference>
<evidence type="ECO:0008006" key="3">
    <source>
        <dbReference type="Google" id="ProtNLM"/>
    </source>
</evidence>
<reference evidence="1 2" key="1">
    <citation type="journal article" date="2017" name="Sci. Rep.">
        <title>Characterization and diversity of phages infecting Aeromonas salmonicida subsp. salmonicida.</title>
        <authorList>
            <person name="Vincent A.T."/>
            <person name="Paquet V.E."/>
            <person name="Bernatchez A."/>
            <person name="Tremblay D.M."/>
            <person name="Moineau S."/>
            <person name="Charette S.J."/>
        </authorList>
    </citation>
    <scope>NUCLEOTIDE SEQUENCE [LARGE SCALE GENOMIC DNA]</scope>
</reference>